<comment type="caution">
    <text evidence="4">The sequence shown here is derived from an EMBL/GenBank/DDBJ whole genome shotgun (WGS) entry which is preliminary data.</text>
</comment>
<dbReference type="AlphaFoldDB" id="A0A9E2NN63"/>
<keyword evidence="3" id="KW-0998">Cell outer membrane</keyword>
<evidence type="ECO:0008006" key="6">
    <source>
        <dbReference type="Google" id="ProtNLM"/>
    </source>
</evidence>
<evidence type="ECO:0000313" key="5">
    <source>
        <dbReference type="Proteomes" id="UP000824236"/>
    </source>
</evidence>
<proteinExistence type="predicted"/>
<dbReference type="Proteomes" id="UP000824236">
    <property type="component" value="Unassembled WGS sequence"/>
</dbReference>
<reference evidence="4" key="1">
    <citation type="journal article" date="2021" name="PeerJ">
        <title>Extensive microbial diversity within the chicken gut microbiome revealed by metagenomics and culture.</title>
        <authorList>
            <person name="Gilroy R."/>
            <person name="Ravi A."/>
            <person name="Getino M."/>
            <person name="Pursley I."/>
            <person name="Horton D.L."/>
            <person name="Alikhan N.F."/>
            <person name="Baker D."/>
            <person name="Gharbi K."/>
            <person name="Hall N."/>
            <person name="Watson M."/>
            <person name="Adriaenssens E.M."/>
            <person name="Foster-Nyarko E."/>
            <person name="Jarju S."/>
            <person name="Secka A."/>
            <person name="Antonio M."/>
            <person name="Oren A."/>
            <person name="Chaudhuri R.R."/>
            <person name="La Ragione R."/>
            <person name="Hildebrand F."/>
            <person name="Pallen M.J."/>
        </authorList>
    </citation>
    <scope>NUCLEOTIDE SEQUENCE</scope>
    <source>
        <strain evidence="4">B3-3758</strain>
    </source>
</reference>
<evidence type="ECO:0000256" key="1">
    <source>
        <dbReference type="ARBA" id="ARBA00004442"/>
    </source>
</evidence>
<organism evidence="4 5">
    <name type="scientific">Candidatus Bacteroides intestinipullorum</name>
    <dbReference type="NCBI Taxonomy" id="2838471"/>
    <lineage>
        <taxon>Bacteria</taxon>
        <taxon>Pseudomonadati</taxon>
        <taxon>Bacteroidota</taxon>
        <taxon>Bacteroidia</taxon>
        <taxon>Bacteroidales</taxon>
        <taxon>Bacteroidaceae</taxon>
        <taxon>Bacteroides</taxon>
    </lineage>
</organism>
<evidence type="ECO:0000256" key="2">
    <source>
        <dbReference type="ARBA" id="ARBA00023136"/>
    </source>
</evidence>
<evidence type="ECO:0000256" key="3">
    <source>
        <dbReference type="ARBA" id="ARBA00023237"/>
    </source>
</evidence>
<dbReference type="Gene3D" id="2.40.170.20">
    <property type="entry name" value="TonB-dependent receptor, beta-barrel domain"/>
    <property type="match status" value="1"/>
</dbReference>
<dbReference type="EMBL" id="JAHLFO010000048">
    <property type="protein sequence ID" value="MBU3813674.1"/>
    <property type="molecule type" value="Genomic_DNA"/>
</dbReference>
<comment type="subcellular location">
    <subcellularLocation>
        <location evidence="1">Cell outer membrane</location>
    </subcellularLocation>
</comment>
<dbReference type="GO" id="GO:0009279">
    <property type="term" value="C:cell outer membrane"/>
    <property type="evidence" value="ECO:0007669"/>
    <property type="project" value="UniProtKB-SubCell"/>
</dbReference>
<dbReference type="InterPro" id="IPR036942">
    <property type="entry name" value="Beta-barrel_TonB_sf"/>
</dbReference>
<evidence type="ECO:0000313" key="4">
    <source>
        <dbReference type="EMBL" id="MBU3813674.1"/>
    </source>
</evidence>
<sequence>MALAASYHHTDGKLMLEDAIADSRLGSSSISLQITMEPARFLNFEARSRASQTRSQLLYEGALPASTAWSFEHSLDINLIFSEAWRMQLANQVAHDNRTRQPSWFADASLTYTRGRWMLQLIGHNLLNRTRLSAIYLSDRLRQTGVSDLRPREVLAKVNFSF</sequence>
<name>A0A9E2NN63_9BACE</name>
<protein>
    <recommendedName>
        <fullName evidence="6">TonB-dependent receptor</fullName>
    </recommendedName>
</protein>
<accession>A0A9E2NN63</accession>
<gene>
    <name evidence="4" type="ORF">H9791_04105</name>
</gene>
<keyword evidence="2" id="KW-0472">Membrane</keyword>
<reference evidence="4" key="2">
    <citation type="submission" date="2021-04" db="EMBL/GenBank/DDBJ databases">
        <authorList>
            <person name="Gilroy R."/>
        </authorList>
    </citation>
    <scope>NUCLEOTIDE SEQUENCE</scope>
    <source>
        <strain evidence="4">B3-3758</strain>
    </source>
</reference>